<feature type="transmembrane region" description="Helical" evidence="1">
    <location>
        <begin position="462"/>
        <end position="484"/>
    </location>
</feature>
<dbReference type="RefSeq" id="WP_178038640.1">
    <property type="nucleotide sequence ID" value="NZ_JBBMFE010000004.1"/>
</dbReference>
<reference evidence="3 4" key="1">
    <citation type="submission" date="2024-03" db="EMBL/GenBank/DDBJ databases">
        <title>Human intestinal bacterial collection.</title>
        <authorList>
            <person name="Pauvert C."/>
            <person name="Hitch T.C.A."/>
            <person name="Clavel T."/>
        </authorList>
    </citation>
    <scope>NUCLEOTIDE SEQUENCE [LARGE SCALE GENOMIC DNA]</scope>
    <source>
        <strain evidence="3 4">CLA-AA-H132</strain>
    </source>
</reference>
<evidence type="ECO:0000256" key="1">
    <source>
        <dbReference type="SAM" id="Phobius"/>
    </source>
</evidence>
<dbReference type="Pfam" id="PF01970">
    <property type="entry name" value="TctA"/>
    <property type="match status" value="1"/>
</dbReference>
<keyword evidence="1" id="KW-0812">Transmembrane</keyword>
<feature type="transmembrane region" description="Helical" evidence="1">
    <location>
        <begin position="351"/>
        <end position="369"/>
    </location>
</feature>
<feature type="transmembrane region" description="Helical" evidence="1">
    <location>
        <begin position="70"/>
        <end position="93"/>
    </location>
</feature>
<protein>
    <submittedName>
        <fullName evidence="3">Tripartite tricarboxylate transporter permease</fullName>
    </submittedName>
</protein>
<feature type="transmembrane region" description="Helical" evidence="1">
    <location>
        <begin position="38"/>
        <end position="64"/>
    </location>
</feature>
<dbReference type="PANTHER" id="PTHR35342">
    <property type="entry name" value="TRICARBOXYLIC TRANSPORT PROTEIN"/>
    <property type="match status" value="1"/>
</dbReference>
<dbReference type="EMBL" id="JBBMFE010000004">
    <property type="protein sequence ID" value="MEQ2472160.1"/>
    <property type="molecule type" value="Genomic_DNA"/>
</dbReference>
<evidence type="ECO:0000313" key="3">
    <source>
        <dbReference type="EMBL" id="MEQ2472160.1"/>
    </source>
</evidence>
<dbReference type="InterPro" id="IPR002823">
    <property type="entry name" value="DUF112_TM"/>
</dbReference>
<evidence type="ECO:0000313" key="4">
    <source>
        <dbReference type="Proteomes" id="UP001438008"/>
    </source>
</evidence>
<evidence type="ECO:0000259" key="2">
    <source>
        <dbReference type="Pfam" id="PF01970"/>
    </source>
</evidence>
<comment type="caution">
    <text evidence="3">The sequence shown here is derived from an EMBL/GenBank/DDBJ whole genome shotgun (WGS) entry which is preliminary data.</text>
</comment>
<keyword evidence="1" id="KW-1133">Transmembrane helix</keyword>
<feature type="transmembrane region" description="Helical" evidence="1">
    <location>
        <begin position="139"/>
        <end position="157"/>
    </location>
</feature>
<feature type="transmembrane region" description="Helical" evidence="1">
    <location>
        <begin position="194"/>
        <end position="213"/>
    </location>
</feature>
<feature type="transmembrane region" description="Helical" evidence="1">
    <location>
        <begin position="105"/>
        <end position="127"/>
    </location>
</feature>
<feature type="transmembrane region" description="Helical" evidence="1">
    <location>
        <begin position="389"/>
        <end position="409"/>
    </location>
</feature>
<keyword evidence="4" id="KW-1185">Reference proteome</keyword>
<accession>A0ABV1FGI7</accession>
<gene>
    <name evidence="3" type="ORF">WMO29_06610</name>
</gene>
<feature type="transmembrane region" description="Helical" evidence="1">
    <location>
        <begin position="164"/>
        <end position="182"/>
    </location>
</feature>
<sequence length="498" mass="52869">MFVEVLQNVLNPSSLLLILTGVVLGNIFGAIPGLNTPIAIALVLPITMIMDPVPSVCILMGIYMGGVSGGLISAVLLKIPGTAAAVATVFDGYPMAERGEGTRALTIGAFASFFGGIFSSVMLLILAPLLSKIALTFGPWEYFGASILALSLVTVLAKGNMIKGCISLGIGLLACCVGQSPIDGVAYRYSFGSMYLRNGFALVAVVIGVFALPEIINNAARLKEIPVVNKVEKKFFHMLDFQSIKKNIRTLLRSSVIGTVIGILPGLGGGPAALVSYAAAKKASKTPEEFGKGCEEGVFASETANNATTGGALIPLLSLSVPGDTATAVMMGALVVQGIALGPKLSIDQPVLFRTIILAVFVANIFMFLYQASTLGLMAKILQVPKMYLMPYIAVFCITGIFCLNSNAFDLYYTMGFLVLGYILDKNGYPIAPLILGMILGKNVEENLRRAIVYYESFGKCVFRMSVGTVLFAIAVAVPVIVLVKEARRIQKEKMTRR</sequence>
<feature type="domain" description="DUF112" evidence="2">
    <location>
        <begin position="15"/>
        <end position="436"/>
    </location>
</feature>
<feature type="transmembrane region" description="Helical" evidence="1">
    <location>
        <begin position="12"/>
        <end position="31"/>
    </location>
</feature>
<name>A0ABV1FGI7_9FIRM</name>
<keyword evidence="1" id="KW-0472">Membrane</keyword>
<proteinExistence type="predicted"/>
<dbReference type="PANTHER" id="PTHR35342:SF5">
    <property type="entry name" value="TRICARBOXYLIC TRANSPORT PROTEIN"/>
    <property type="match status" value="1"/>
</dbReference>
<organism evidence="3 4">
    <name type="scientific">Laedolimicola intestinihominis</name>
    <dbReference type="NCBI Taxonomy" id="3133166"/>
    <lineage>
        <taxon>Bacteria</taxon>
        <taxon>Bacillati</taxon>
        <taxon>Bacillota</taxon>
        <taxon>Clostridia</taxon>
        <taxon>Lachnospirales</taxon>
        <taxon>Lachnospiraceae</taxon>
        <taxon>Laedolimicola</taxon>
    </lineage>
</organism>
<feature type="transmembrane region" description="Helical" evidence="1">
    <location>
        <begin position="256"/>
        <end position="280"/>
    </location>
</feature>
<dbReference type="Proteomes" id="UP001438008">
    <property type="component" value="Unassembled WGS sequence"/>
</dbReference>